<organism evidence="4 6">
    <name type="scientific">Mycena sanguinolenta</name>
    <dbReference type="NCBI Taxonomy" id="230812"/>
    <lineage>
        <taxon>Eukaryota</taxon>
        <taxon>Fungi</taxon>
        <taxon>Dikarya</taxon>
        <taxon>Basidiomycota</taxon>
        <taxon>Agaricomycotina</taxon>
        <taxon>Agaricomycetes</taxon>
        <taxon>Agaricomycetidae</taxon>
        <taxon>Agaricales</taxon>
        <taxon>Marasmiineae</taxon>
        <taxon>Mycenaceae</taxon>
        <taxon>Mycena</taxon>
    </lineage>
</organism>
<feature type="domain" description="RlpA-like protein double-psi beta-barrel" evidence="3">
    <location>
        <begin position="39"/>
        <end position="128"/>
    </location>
</feature>
<dbReference type="InterPro" id="IPR036908">
    <property type="entry name" value="RlpA-like_sf"/>
</dbReference>
<protein>
    <submittedName>
        <fullName evidence="4">Riboflavin-aldehyde forming enzyme</fullName>
    </submittedName>
</protein>
<keyword evidence="1 2" id="KW-0732">Signal</keyword>
<evidence type="ECO:0000256" key="2">
    <source>
        <dbReference type="SAM" id="SignalP"/>
    </source>
</evidence>
<dbReference type="CDD" id="cd22191">
    <property type="entry name" value="DPBB_RlpA_EXP_N-like"/>
    <property type="match status" value="1"/>
</dbReference>
<evidence type="ECO:0000256" key="1">
    <source>
        <dbReference type="ARBA" id="ARBA00022729"/>
    </source>
</evidence>
<dbReference type="EMBL" id="JACAZH010000017">
    <property type="protein sequence ID" value="KAF7347994.1"/>
    <property type="molecule type" value="Genomic_DNA"/>
</dbReference>
<evidence type="ECO:0000313" key="6">
    <source>
        <dbReference type="Proteomes" id="UP000623467"/>
    </source>
</evidence>
<gene>
    <name evidence="4" type="ORF">MSAN_01751400</name>
    <name evidence="5" type="ORF">MSAN_01751500</name>
</gene>
<dbReference type="Gene3D" id="2.40.40.10">
    <property type="entry name" value="RlpA-like domain"/>
    <property type="match status" value="1"/>
</dbReference>
<accession>A0A8H6XUV8</accession>
<dbReference type="Proteomes" id="UP000623467">
    <property type="component" value="Unassembled WGS sequence"/>
</dbReference>
<reference evidence="4" key="1">
    <citation type="submission" date="2020-05" db="EMBL/GenBank/DDBJ databases">
        <title>Mycena genomes resolve the evolution of fungal bioluminescence.</title>
        <authorList>
            <person name="Tsai I.J."/>
        </authorList>
    </citation>
    <scope>NUCLEOTIDE SEQUENCE</scope>
    <source>
        <strain evidence="4">160909Yilan</strain>
    </source>
</reference>
<evidence type="ECO:0000259" key="3">
    <source>
        <dbReference type="Pfam" id="PF03330"/>
    </source>
</evidence>
<proteinExistence type="predicted"/>
<dbReference type="OrthoDB" id="623670at2759"/>
<dbReference type="PANTHER" id="PTHR31836">
    <property type="match status" value="1"/>
</dbReference>
<dbReference type="SUPFAM" id="SSF50685">
    <property type="entry name" value="Barwin-like endoglucanases"/>
    <property type="match status" value="1"/>
</dbReference>
<evidence type="ECO:0000313" key="5">
    <source>
        <dbReference type="EMBL" id="KAF7347994.1"/>
    </source>
</evidence>
<comment type="caution">
    <text evidence="4">The sequence shown here is derived from an EMBL/GenBank/DDBJ whole genome shotgun (WGS) entry which is preliminary data.</text>
</comment>
<dbReference type="PANTHER" id="PTHR31836:SF28">
    <property type="entry name" value="SRCR DOMAIN-CONTAINING PROTEIN-RELATED"/>
    <property type="match status" value="1"/>
</dbReference>
<dbReference type="InterPro" id="IPR051477">
    <property type="entry name" value="Expansin_CellWall"/>
</dbReference>
<keyword evidence="6" id="KW-1185">Reference proteome</keyword>
<dbReference type="Pfam" id="PF03330">
    <property type="entry name" value="DPBB_1"/>
    <property type="match status" value="1"/>
</dbReference>
<dbReference type="EMBL" id="JACAZH010000017">
    <property type="protein sequence ID" value="KAF7347993.1"/>
    <property type="molecule type" value="Genomic_DNA"/>
</dbReference>
<sequence>MRFSTPFFTAVAAFLAVGVQATPIASSEANITARTTYFSGDATYYYPDGNYGACGAPMQNSDFIVALSSAHYHDGAHCWQHLNVNYNGNNIDVTIGDLCPGCATEQIDLSSGAFAALAPLSDGVIPVVWNFK</sequence>
<name>A0A8H6XUV8_9AGAR</name>
<feature type="signal peptide" evidence="2">
    <location>
        <begin position="1"/>
        <end position="21"/>
    </location>
</feature>
<evidence type="ECO:0000313" key="4">
    <source>
        <dbReference type="EMBL" id="KAF7347993.1"/>
    </source>
</evidence>
<dbReference type="InterPro" id="IPR009009">
    <property type="entry name" value="RlpA-like_DPBB"/>
</dbReference>
<dbReference type="AlphaFoldDB" id="A0A8H6XUV8"/>
<feature type="chain" id="PRO_5035102298" evidence="2">
    <location>
        <begin position="22"/>
        <end position="132"/>
    </location>
</feature>